<dbReference type="Proteomes" id="UP000830434">
    <property type="component" value="Chromosome"/>
</dbReference>
<evidence type="ECO:0000313" key="3">
    <source>
        <dbReference type="Proteomes" id="UP000830434"/>
    </source>
</evidence>
<dbReference type="KEGG" id="haxz:M0R88_09100"/>
<proteinExistence type="predicted"/>
<protein>
    <submittedName>
        <fullName evidence="2">PQQ-binding-like beta-propeller repeat protein</fullName>
    </submittedName>
</protein>
<dbReference type="InterPro" id="IPR011047">
    <property type="entry name" value="Quinoprotein_ADH-like_sf"/>
</dbReference>
<name>A0A8U0INM6_9EURY</name>
<dbReference type="GeneID" id="72190009"/>
<sequence>MPDWTRRELLKGVPASISVLSGCSQFPASWRDATPDYTWQQNGEDQTVELLVTQSTVYTICYRCEFGTRALNRQTGEQEWTFSAPRELFTGTATEQVVYVAGKDGVFALDADTGEQYWHYPTEETVRTPPAVGTESVYIRSYDSTLHAVDTATGTRRWQTALSVTGGTAPMAIEDGLVYVGSVGNVVYAFDSETGRKQWTFTVQEDIRLSSTLASETLYVASENIYALNPKTGTARWEYTPKSELGSLLLVAENRVYVGGRNIVALDASSGENQWGFRLPTEEGLLGFLGLVEKTLYGWNSRYLFAFDVDRAELQWRTEDIAEYNFKLVTMYDETFYFVTHGEDIYALPLREAERVWGK</sequence>
<gene>
    <name evidence="2" type="ORF">M0R88_09100</name>
</gene>
<dbReference type="PANTHER" id="PTHR34512:SF30">
    <property type="entry name" value="OUTER MEMBRANE PROTEIN ASSEMBLY FACTOR BAMB"/>
    <property type="match status" value="1"/>
</dbReference>
<dbReference type="SMART" id="SM00564">
    <property type="entry name" value="PQQ"/>
    <property type="match status" value="7"/>
</dbReference>
<dbReference type="AlphaFoldDB" id="A0A8U0INM6"/>
<dbReference type="Pfam" id="PF13360">
    <property type="entry name" value="PQQ_2"/>
    <property type="match status" value="1"/>
</dbReference>
<evidence type="ECO:0000313" key="2">
    <source>
        <dbReference type="EMBL" id="UPW02235.1"/>
    </source>
</evidence>
<reference evidence="2" key="1">
    <citation type="submission" date="2022-04" db="EMBL/GenBank/DDBJ databases">
        <title>Diverse halophilic archaea isolated from saline environments.</title>
        <authorList>
            <person name="Cui H.-L."/>
        </authorList>
    </citation>
    <scope>NUCLEOTIDE SEQUENCE</scope>
    <source>
        <strain evidence="2">XZYJT40</strain>
    </source>
</reference>
<feature type="domain" description="Pyrrolo-quinoline quinone repeat" evidence="1">
    <location>
        <begin position="137"/>
        <end position="240"/>
    </location>
</feature>
<dbReference type="Gene3D" id="2.130.10.10">
    <property type="entry name" value="YVTN repeat-like/Quinoprotein amine dehydrogenase"/>
    <property type="match status" value="2"/>
</dbReference>
<dbReference type="RefSeq" id="WP_248656619.1">
    <property type="nucleotide sequence ID" value="NZ_CP096658.1"/>
</dbReference>
<dbReference type="EMBL" id="CP096658">
    <property type="protein sequence ID" value="UPW02235.1"/>
    <property type="molecule type" value="Genomic_DNA"/>
</dbReference>
<dbReference type="PANTHER" id="PTHR34512">
    <property type="entry name" value="CELL SURFACE PROTEIN"/>
    <property type="match status" value="1"/>
</dbReference>
<organism evidence="2 3">
    <name type="scientific">Halorussus gelatinilyticus</name>
    <dbReference type="NCBI Taxonomy" id="2937524"/>
    <lineage>
        <taxon>Archaea</taxon>
        <taxon>Methanobacteriati</taxon>
        <taxon>Methanobacteriota</taxon>
        <taxon>Stenosarchaea group</taxon>
        <taxon>Halobacteria</taxon>
        <taxon>Halobacteriales</taxon>
        <taxon>Haladaptataceae</taxon>
        <taxon>Halorussus</taxon>
    </lineage>
</organism>
<dbReference type="PROSITE" id="PS51257">
    <property type="entry name" value="PROKAR_LIPOPROTEIN"/>
    <property type="match status" value="1"/>
</dbReference>
<dbReference type="InterPro" id="IPR018391">
    <property type="entry name" value="PQQ_b-propeller_rpt"/>
</dbReference>
<keyword evidence="3" id="KW-1185">Reference proteome</keyword>
<accession>A0A8U0INM6</accession>
<dbReference type="InterPro" id="IPR002372">
    <property type="entry name" value="PQQ_rpt_dom"/>
</dbReference>
<dbReference type="InterPro" id="IPR015943">
    <property type="entry name" value="WD40/YVTN_repeat-like_dom_sf"/>
</dbReference>
<evidence type="ECO:0000259" key="1">
    <source>
        <dbReference type="Pfam" id="PF13360"/>
    </source>
</evidence>
<dbReference type="SUPFAM" id="SSF50998">
    <property type="entry name" value="Quinoprotein alcohol dehydrogenase-like"/>
    <property type="match status" value="1"/>
</dbReference>